<accession>A0AB38A5Q1</accession>
<dbReference type="InterPro" id="IPR024499">
    <property type="entry name" value="Mbeg1-like"/>
</dbReference>
<feature type="compositionally biased region" description="Basic and acidic residues" evidence="1">
    <location>
        <begin position="435"/>
        <end position="453"/>
    </location>
</feature>
<dbReference type="InterPro" id="IPR029058">
    <property type="entry name" value="AB_hydrolase_fold"/>
</dbReference>
<gene>
    <name evidence="2" type="ORF">SAMN04489746_0538</name>
</gene>
<comment type="caution">
    <text evidence="2">The sequence shown here is derived from an EMBL/GenBank/DDBJ whole genome shotgun (WGS) entry which is preliminary data.</text>
</comment>
<organism evidence="2 3">
    <name type="scientific">Atopobium minutum</name>
    <dbReference type="NCBI Taxonomy" id="1381"/>
    <lineage>
        <taxon>Bacteria</taxon>
        <taxon>Bacillati</taxon>
        <taxon>Actinomycetota</taxon>
        <taxon>Coriobacteriia</taxon>
        <taxon>Coriobacteriales</taxon>
        <taxon>Atopobiaceae</taxon>
        <taxon>Atopobium</taxon>
    </lineage>
</organism>
<reference evidence="2 3" key="1">
    <citation type="submission" date="2016-10" db="EMBL/GenBank/DDBJ databases">
        <authorList>
            <person name="Varghese N."/>
            <person name="Submissions S."/>
        </authorList>
    </citation>
    <scope>NUCLEOTIDE SEQUENCE [LARGE SCALE GENOMIC DNA]</scope>
    <source>
        <strain evidence="2 3">DSM 20586</strain>
    </source>
</reference>
<evidence type="ECO:0008006" key="4">
    <source>
        <dbReference type="Google" id="ProtNLM"/>
    </source>
</evidence>
<proteinExistence type="predicted"/>
<evidence type="ECO:0000313" key="3">
    <source>
        <dbReference type="Proteomes" id="UP000183687"/>
    </source>
</evidence>
<dbReference type="Pfam" id="PF11187">
    <property type="entry name" value="Mbeg1-like"/>
    <property type="match status" value="1"/>
</dbReference>
<sequence length="453" mass="49447">MANVLDYLDWFGDVSFAGSAFNEVDNLILAQLSYLDLAGCVPTGAPRDQDTLEAVSATYFKSRTKVQIYEASGFVSAHTSFLLQKAAASKRFKSVRAGFYQEKDNPQAQEQFGALTFALPDGSYYLSFRGTDGTIHGWREDLNISFQTVAAQTDALEYLSHVSANVSGNLQVGGHSKGGNLAAYAAALADPAIQKRITKLWCNDSPGFLEDVVPFSKLAALVDKTVLLTPEYCLVSGLMHHAATPQVIHAQTSDADIMQHDAFTWQILGPRFVRSQAPSVAAQHVCSLFNAVVEKRTKDERKHFADMLFGCVEASGAVTTNELTAIGTESIRKIWEAVSALEDPDKEVIFELIKALVGQVVSDSLAPLNKSVSQSLQQFSMPSANYEELLNSPTPPSLEEMQEYKDRKRRAAAVAVPAKLVEKVWPTKQLLAGQDKGEKTVNSHSKSSSERTE</sequence>
<dbReference type="Proteomes" id="UP000183687">
    <property type="component" value="Unassembled WGS sequence"/>
</dbReference>
<evidence type="ECO:0000313" key="2">
    <source>
        <dbReference type="EMBL" id="SEB53799.1"/>
    </source>
</evidence>
<feature type="region of interest" description="Disordered" evidence="1">
    <location>
        <begin position="431"/>
        <end position="453"/>
    </location>
</feature>
<protein>
    <recommendedName>
        <fullName evidence="4">DUF2974 domain-containing protein</fullName>
    </recommendedName>
</protein>
<dbReference type="SUPFAM" id="SSF53474">
    <property type="entry name" value="alpha/beta-Hydrolases"/>
    <property type="match status" value="1"/>
</dbReference>
<dbReference type="RefSeq" id="WP_002563361.1">
    <property type="nucleotide sequence ID" value="NZ_CALJSN010000006.1"/>
</dbReference>
<dbReference type="EMBL" id="FNSH01000001">
    <property type="protein sequence ID" value="SEB53799.1"/>
    <property type="molecule type" value="Genomic_DNA"/>
</dbReference>
<evidence type="ECO:0000256" key="1">
    <source>
        <dbReference type="SAM" id="MobiDB-lite"/>
    </source>
</evidence>
<name>A0AB38A5Q1_9ACTN</name>
<dbReference type="AlphaFoldDB" id="A0AB38A5Q1"/>